<dbReference type="InterPro" id="IPR018246">
    <property type="entry name" value="AP_endonuc_F2_Zn_BS"/>
</dbReference>
<evidence type="ECO:0000259" key="10">
    <source>
        <dbReference type="Pfam" id="PF01261"/>
    </source>
</evidence>
<feature type="binding site" evidence="9">
    <location>
        <position position="185"/>
    </location>
    <ligand>
        <name>Zn(2+)</name>
        <dbReference type="ChEBI" id="CHEBI:29105"/>
        <label>3</label>
    </ligand>
</feature>
<dbReference type="GO" id="GO:0003906">
    <property type="term" value="F:DNA-(apurinic or apyrimidinic site) endonuclease activity"/>
    <property type="evidence" value="ECO:0007669"/>
    <property type="project" value="TreeGrafter"/>
</dbReference>
<evidence type="ECO:0000256" key="9">
    <source>
        <dbReference type="HAMAP-Rule" id="MF_00152"/>
    </source>
</evidence>
<keyword evidence="6 9" id="KW-0378">Hydrolase</keyword>
<feature type="binding site" evidence="9">
    <location>
        <position position="219"/>
    </location>
    <ligand>
        <name>Zn(2+)</name>
        <dbReference type="ChEBI" id="CHEBI:29105"/>
        <label>2</label>
    </ligand>
</feature>
<dbReference type="NCBIfam" id="TIGR00587">
    <property type="entry name" value="nfo"/>
    <property type="match status" value="1"/>
</dbReference>
<evidence type="ECO:0000256" key="5">
    <source>
        <dbReference type="ARBA" id="ARBA00022763"/>
    </source>
</evidence>
<keyword evidence="7 9" id="KW-0862">Zinc</keyword>
<dbReference type="GO" id="GO:0008081">
    <property type="term" value="F:phosphoric diester hydrolase activity"/>
    <property type="evidence" value="ECO:0007669"/>
    <property type="project" value="TreeGrafter"/>
</dbReference>
<dbReference type="InterPro" id="IPR001719">
    <property type="entry name" value="AP_endonuc_2"/>
</dbReference>
<comment type="catalytic activity">
    <reaction evidence="9">
        <text>Endonucleolytic cleavage to 5'-phosphooligonucleotide end-products.</text>
        <dbReference type="EC" id="3.1.21.2"/>
    </reaction>
</comment>
<dbReference type="eggNOG" id="COG0648">
    <property type="taxonomic scope" value="Bacteria"/>
</dbReference>
<comment type="function">
    <text evidence="9">Endonuclease IV plays a role in DNA repair. It cleaves phosphodiester bonds at apurinic or apyrimidinic (AP) sites, generating a 3'-hydroxyl group and a 5'-terminal sugar phosphate.</text>
</comment>
<organism evidence="11 12">
    <name type="scientific">Desulfurispirillum indicum (strain ATCC BAA-1389 / DSM 22839 / S5)</name>
    <dbReference type="NCBI Taxonomy" id="653733"/>
    <lineage>
        <taxon>Bacteria</taxon>
        <taxon>Pseudomonadati</taxon>
        <taxon>Chrysiogenota</taxon>
        <taxon>Chrysiogenia</taxon>
        <taxon>Chrysiogenales</taxon>
        <taxon>Chrysiogenaceae</taxon>
        <taxon>Desulfurispirillum</taxon>
    </lineage>
</organism>
<evidence type="ECO:0000256" key="2">
    <source>
        <dbReference type="ARBA" id="ARBA00022722"/>
    </source>
</evidence>
<dbReference type="RefSeq" id="WP_013506160.1">
    <property type="nucleotide sequence ID" value="NC_014836.1"/>
</dbReference>
<evidence type="ECO:0000313" key="11">
    <source>
        <dbReference type="EMBL" id="ADU66279.1"/>
    </source>
</evidence>
<dbReference type="PROSITE" id="PS00731">
    <property type="entry name" value="AP_NUCLEASE_F2_3"/>
    <property type="match status" value="1"/>
</dbReference>
<feature type="binding site" evidence="9">
    <location>
        <position position="110"/>
    </location>
    <ligand>
        <name>Zn(2+)</name>
        <dbReference type="ChEBI" id="CHEBI:29105"/>
        <label>1</label>
    </ligand>
</feature>
<dbReference type="OrthoDB" id="9805666at2"/>
<dbReference type="FunFam" id="3.20.20.150:FF:000001">
    <property type="entry name" value="Probable endonuclease 4"/>
    <property type="match status" value="1"/>
</dbReference>
<comment type="cofactor">
    <cofactor evidence="9">
        <name>Zn(2+)</name>
        <dbReference type="ChEBI" id="CHEBI:29105"/>
    </cofactor>
    <text evidence="9">Binds 3 Zn(2+) ions.</text>
</comment>
<feature type="binding site" evidence="9">
    <location>
        <position position="234"/>
    </location>
    <ligand>
        <name>Zn(2+)</name>
        <dbReference type="ChEBI" id="CHEBI:29105"/>
        <label>3</label>
    </ligand>
</feature>
<protein>
    <recommendedName>
        <fullName evidence="9">Probable endonuclease 4</fullName>
        <ecNumber evidence="9">3.1.21.2</ecNumber>
    </recommendedName>
    <alternativeName>
        <fullName evidence="9">Endodeoxyribonuclease IV</fullName>
    </alternativeName>
    <alternativeName>
        <fullName evidence="9">Endonuclease IV</fullName>
    </alternativeName>
</protein>
<keyword evidence="4 9" id="KW-0255">Endonuclease</keyword>
<dbReference type="GO" id="GO:0008270">
    <property type="term" value="F:zinc ion binding"/>
    <property type="evidence" value="ECO:0007669"/>
    <property type="project" value="UniProtKB-UniRule"/>
</dbReference>
<keyword evidence="8 9" id="KW-0234">DNA repair</keyword>
<dbReference type="PROSITE" id="PS51432">
    <property type="entry name" value="AP_NUCLEASE_F2_4"/>
    <property type="match status" value="1"/>
</dbReference>
<evidence type="ECO:0000256" key="1">
    <source>
        <dbReference type="ARBA" id="ARBA00005340"/>
    </source>
</evidence>
<feature type="domain" description="Xylose isomerase-like TIM barrel" evidence="10">
    <location>
        <begin position="21"/>
        <end position="280"/>
    </location>
</feature>
<dbReference type="Proteomes" id="UP000002572">
    <property type="component" value="Chromosome"/>
</dbReference>
<keyword evidence="12" id="KW-1185">Reference proteome</keyword>
<dbReference type="PANTHER" id="PTHR21445">
    <property type="entry name" value="ENDONUCLEASE IV ENDODEOXYRIBONUCLEASE IV"/>
    <property type="match status" value="1"/>
</dbReference>
<dbReference type="HOGENOM" id="CLU_025885_0_1_0"/>
<evidence type="ECO:0000256" key="8">
    <source>
        <dbReference type="ARBA" id="ARBA00023204"/>
    </source>
</evidence>
<proteinExistence type="inferred from homology"/>
<dbReference type="KEGG" id="din:Selin_1546"/>
<dbReference type="PANTHER" id="PTHR21445:SF0">
    <property type="entry name" value="APURINIC-APYRIMIDINIC ENDONUCLEASE"/>
    <property type="match status" value="1"/>
</dbReference>
<evidence type="ECO:0000256" key="7">
    <source>
        <dbReference type="ARBA" id="ARBA00022833"/>
    </source>
</evidence>
<reference evidence="11 12" key="1">
    <citation type="submission" date="2010-12" db="EMBL/GenBank/DDBJ databases">
        <title>Complete sequence of Desulfurispirillum indicum S5.</title>
        <authorList>
            <consortium name="US DOE Joint Genome Institute"/>
            <person name="Lucas S."/>
            <person name="Copeland A."/>
            <person name="Lapidus A."/>
            <person name="Cheng J.-F."/>
            <person name="Goodwin L."/>
            <person name="Pitluck S."/>
            <person name="Chertkov O."/>
            <person name="Held B."/>
            <person name="Detter J.C."/>
            <person name="Han C."/>
            <person name="Tapia R."/>
            <person name="Land M."/>
            <person name="Hauser L."/>
            <person name="Kyrpides N."/>
            <person name="Ivanova N."/>
            <person name="Mikhailova N."/>
            <person name="Haggblom M."/>
            <person name="Rauschenbach I."/>
            <person name="Bini E."/>
            <person name="Woyke T."/>
        </authorList>
    </citation>
    <scope>NUCLEOTIDE SEQUENCE [LARGE SCALE GENOMIC DNA]</scope>
    <source>
        <strain evidence="12">ATCC BAA-1389 / DSM 22839 / S5</strain>
    </source>
</reference>
<dbReference type="CDD" id="cd00019">
    <property type="entry name" value="AP2Ec"/>
    <property type="match status" value="1"/>
</dbReference>
<feature type="binding site" evidence="9">
    <location>
        <position position="148"/>
    </location>
    <ligand>
        <name>Zn(2+)</name>
        <dbReference type="ChEBI" id="CHEBI:29105"/>
        <label>1</label>
    </ligand>
</feature>
<evidence type="ECO:0000256" key="6">
    <source>
        <dbReference type="ARBA" id="ARBA00022801"/>
    </source>
</evidence>
<dbReference type="Gene3D" id="3.20.20.150">
    <property type="entry name" value="Divalent-metal-dependent TIM barrel enzymes"/>
    <property type="match status" value="1"/>
</dbReference>
<comment type="similarity">
    <text evidence="1 9">Belongs to the AP endonuclease 2 family.</text>
</comment>
<keyword evidence="2 9" id="KW-0540">Nuclease</keyword>
<dbReference type="InterPro" id="IPR036237">
    <property type="entry name" value="Xyl_isomerase-like_sf"/>
</dbReference>
<evidence type="ECO:0000313" key="12">
    <source>
        <dbReference type="Proteomes" id="UP000002572"/>
    </source>
</evidence>
<dbReference type="SMART" id="SM00518">
    <property type="entry name" value="AP2Ec"/>
    <property type="match status" value="1"/>
</dbReference>
<sequence>MATPLLLGAHTSTAKGLHLCFERAQEIGATAVQIFTRNQRQWKARPVTAEEVTLFRRTRERVGMAQVISHASYLLNLANPDSGKRQLCVDALVAEYERCTLLGIEQLVLHPGAHLQSGLEVGVGHIAQTLDAVLEQVDHNIGPRLVLENVAGQGTTIGSTVAELGMILERCVHGAELGICIDTAHAFAAGYDFRHADGLEGLLAEVQDAVGFSRLSMLHLNDSQAVLASRRDRHARIGEGEIGLVAMRQVVHHPRLRNLPMILETPAGMEGWAREIDLLRVPL</sequence>
<feature type="binding site" evidence="9">
    <location>
        <position position="264"/>
    </location>
    <ligand>
        <name>Zn(2+)</name>
        <dbReference type="ChEBI" id="CHEBI:29105"/>
        <label>2</label>
    </ligand>
</feature>
<dbReference type="EC" id="3.1.21.2" evidence="9"/>
<dbReference type="FunCoup" id="E6W7B2">
    <property type="interactions" value="265"/>
</dbReference>
<feature type="binding site" evidence="9">
    <location>
        <position position="232"/>
    </location>
    <ligand>
        <name>Zn(2+)</name>
        <dbReference type="ChEBI" id="CHEBI:29105"/>
        <label>3</label>
    </ligand>
</feature>
<dbReference type="STRING" id="653733.Selin_1546"/>
<dbReference type="InterPro" id="IPR013022">
    <property type="entry name" value="Xyl_isomerase-like_TIM-brl"/>
</dbReference>
<feature type="binding site" evidence="9">
    <location>
        <position position="182"/>
    </location>
    <ligand>
        <name>Zn(2+)</name>
        <dbReference type="ChEBI" id="CHEBI:29105"/>
        <label>2</label>
    </ligand>
</feature>
<dbReference type="GO" id="GO:0003677">
    <property type="term" value="F:DNA binding"/>
    <property type="evidence" value="ECO:0007669"/>
    <property type="project" value="InterPro"/>
</dbReference>
<dbReference type="SUPFAM" id="SSF51658">
    <property type="entry name" value="Xylose isomerase-like"/>
    <property type="match status" value="1"/>
</dbReference>
<dbReference type="GO" id="GO:0006284">
    <property type="term" value="P:base-excision repair"/>
    <property type="evidence" value="ECO:0007669"/>
    <property type="project" value="TreeGrafter"/>
</dbReference>
<dbReference type="GO" id="GO:0008833">
    <property type="term" value="F:deoxyribonuclease IV (phage-T4-induced) activity"/>
    <property type="evidence" value="ECO:0007669"/>
    <property type="project" value="UniProtKB-UniRule"/>
</dbReference>
<dbReference type="PROSITE" id="PS00729">
    <property type="entry name" value="AP_NUCLEASE_F2_1"/>
    <property type="match status" value="1"/>
</dbReference>
<keyword evidence="5 9" id="KW-0227">DNA damage</keyword>
<dbReference type="AlphaFoldDB" id="E6W7B2"/>
<keyword evidence="3 9" id="KW-0479">Metal-binding</keyword>
<dbReference type="Pfam" id="PF01261">
    <property type="entry name" value="AP_endonuc_2"/>
    <property type="match status" value="1"/>
</dbReference>
<evidence type="ECO:0000256" key="4">
    <source>
        <dbReference type="ARBA" id="ARBA00022759"/>
    </source>
</evidence>
<feature type="binding site" evidence="9">
    <location>
        <position position="70"/>
    </location>
    <ligand>
        <name>Zn(2+)</name>
        <dbReference type="ChEBI" id="CHEBI:29105"/>
        <label>1</label>
    </ligand>
</feature>
<dbReference type="EMBL" id="CP002432">
    <property type="protein sequence ID" value="ADU66279.1"/>
    <property type="molecule type" value="Genomic_DNA"/>
</dbReference>
<dbReference type="HAMAP" id="MF_00152">
    <property type="entry name" value="Nfo"/>
    <property type="match status" value="1"/>
</dbReference>
<gene>
    <name evidence="9" type="primary">nfo</name>
    <name evidence="11" type="ordered locus">Selin_1546</name>
</gene>
<name>E6W7B2_DESIS</name>
<feature type="binding site" evidence="9">
    <location>
        <position position="148"/>
    </location>
    <ligand>
        <name>Zn(2+)</name>
        <dbReference type="ChEBI" id="CHEBI:29105"/>
        <label>2</label>
    </ligand>
</feature>
<dbReference type="InParanoid" id="E6W7B2"/>
<evidence type="ECO:0000256" key="3">
    <source>
        <dbReference type="ARBA" id="ARBA00022723"/>
    </source>
</evidence>
<accession>E6W7B2</accession>